<accession>A0AAE0VRZ7</accession>
<dbReference type="PANTHER" id="PTHR45699">
    <property type="entry name" value="60S ACIDIC RIBOSOMAL PROTEIN P0"/>
    <property type="match status" value="1"/>
</dbReference>
<evidence type="ECO:0000256" key="7">
    <source>
        <dbReference type="SAM" id="MobiDB-lite"/>
    </source>
</evidence>
<dbReference type="PIRSF" id="PIRSF039087">
    <property type="entry name" value="L10E"/>
    <property type="match status" value="1"/>
</dbReference>
<comment type="similarity">
    <text evidence="2 6">Belongs to the universal ribosomal protein uL10 family.</text>
</comment>
<comment type="caution">
    <text evidence="9">The sequence shown here is derived from an EMBL/GenBank/DDBJ whole genome shotgun (WGS) entry which is preliminary data.</text>
</comment>
<evidence type="ECO:0000259" key="8">
    <source>
        <dbReference type="Pfam" id="PF17777"/>
    </source>
</evidence>
<dbReference type="InterPro" id="IPR001790">
    <property type="entry name" value="Ribosomal_uL10"/>
</dbReference>
<dbReference type="InterPro" id="IPR043164">
    <property type="entry name" value="Ribosomal_uL10-like_insert_sf"/>
</dbReference>
<evidence type="ECO:0000256" key="1">
    <source>
        <dbReference type="ARBA" id="ARBA00002200"/>
    </source>
</evidence>
<sequence>MVKEDRATWKSNYFVKIAQLLDDYPKCFVVNADNVGSKQMQQIRHALRGVAVVLMGKNTMMRKAIRGHLDRNPSLERLLPHIVGNVGLVFLKGDLVDVRDRLLDNKVQAPARAGAVAPCEVKVPAQTTTLGPEKTSFFQALQIPTKITKGCIEILNDVNLISEGEKVGQSESVLLNMLNISPFSYGLTIRQVYDSGSIFDPEILDITDNDLRSRFLVGVRNIAALSLGIGYPTAASAPHSIVNGFKRLLAIAVETDYTFPQAQRTKDYLADPTKFAVAAPAAAAATGGAAVTKKEEKKVEAKKEESEASDEDMGFGLFD</sequence>
<dbReference type="Gene3D" id="3.30.70.1730">
    <property type="match status" value="1"/>
</dbReference>
<dbReference type="FunFam" id="3.90.105.20:FF:000001">
    <property type="entry name" value="60S acidic ribosomal protein P0"/>
    <property type="match status" value="1"/>
</dbReference>
<name>A0AAE0VRZ7_9BIVA</name>
<dbReference type="GO" id="GO:0002181">
    <property type="term" value="P:cytoplasmic translation"/>
    <property type="evidence" value="ECO:0007669"/>
    <property type="project" value="TreeGrafter"/>
</dbReference>
<keyword evidence="5 6" id="KW-0687">Ribonucleoprotein</keyword>
<dbReference type="GO" id="GO:0022625">
    <property type="term" value="C:cytosolic large ribosomal subunit"/>
    <property type="evidence" value="ECO:0007669"/>
    <property type="project" value="TreeGrafter"/>
</dbReference>
<dbReference type="GO" id="GO:0000027">
    <property type="term" value="P:ribosomal large subunit assembly"/>
    <property type="evidence" value="ECO:0007669"/>
    <property type="project" value="TreeGrafter"/>
</dbReference>
<dbReference type="Gene3D" id="3.90.105.20">
    <property type="match status" value="1"/>
</dbReference>
<dbReference type="Pfam" id="PF17777">
    <property type="entry name" value="RL10P_insert"/>
    <property type="match status" value="1"/>
</dbReference>
<feature type="compositionally biased region" description="Basic and acidic residues" evidence="7">
    <location>
        <begin position="292"/>
        <end position="306"/>
    </location>
</feature>
<dbReference type="GO" id="GO:0003735">
    <property type="term" value="F:structural constituent of ribosome"/>
    <property type="evidence" value="ECO:0007669"/>
    <property type="project" value="TreeGrafter"/>
</dbReference>
<keyword evidence="10" id="KW-1185">Reference proteome</keyword>
<keyword evidence="4 6" id="KW-0689">Ribosomal protein</keyword>
<dbReference type="Pfam" id="PF00466">
    <property type="entry name" value="Ribosomal_L10"/>
    <property type="match status" value="1"/>
</dbReference>
<reference evidence="9" key="1">
    <citation type="journal article" date="2021" name="Genome Biol. Evol.">
        <title>A High-Quality Reference Genome for a Parasitic Bivalve with Doubly Uniparental Inheritance (Bivalvia: Unionida).</title>
        <authorList>
            <person name="Smith C.H."/>
        </authorList>
    </citation>
    <scope>NUCLEOTIDE SEQUENCE</scope>
    <source>
        <strain evidence="9">CHS0354</strain>
    </source>
</reference>
<comment type="function">
    <text evidence="1 6">Ribosomal protein P0 is the functional equivalent of E.coli protein L10.</text>
</comment>
<evidence type="ECO:0000313" key="9">
    <source>
        <dbReference type="EMBL" id="KAK3586937.1"/>
    </source>
</evidence>
<dbReference type="InterPro" id="IPR043141">
    <property type="entry name" value="Ribosomal_uL10-like_sf"/>
</dbReference>
<evidence type="ECO:0000256" key="3">
    <source>
        <dbReference type="ARBA" id="ARBA00022553"/>
    </source>
</evidence>
<dbReference type="EMBL" id="JAEAOA010000559">
    <property type="protein sequence ID" value="KAK3586937.1"/>
    <property type="molecule type" value="Genomic_DNA"/>
</dbReference>
<dbReference type="PANTHER" id="PTHR45699:SF3">
    <property type="entry name" value="LARGE RIBOSOMAL SUBUNIT PROTEIN UL10"/>
    <property type="match status" value="1"/>
</dbReference>
<dbReference type="Proteomes" id="UP001195483">
    <property type="component" value="Unassembled WGS sequence"/>
</dbReference>
<dbReference type="InterPro" id="IPR050323">
    <property type="entry name" value="Ribosomal_protein_uL10"/>
</dbReference>
<dbReference type="InterPro" id="IPR040637">
    <property type="entry name" value="Ribosomal_uL10-like_insert"/>
</dbReference>
<organism evidence="9 10">
    <name type="scientific">Potamilus streckersoni</name>
    <dbReference type="NCBI Taxonomy" id="2493646"/>
    <lineage>
        <taxon>Eukaryota</taxon>
        <taxon>Metazoa</taxon>
        <taxon>Spiralia</taxon>
        <taxon>Lophotrochozoa</taxon>
        <taxon>Mollusca</taxon>
        <taxon>Bivalvia</taxon>
        <taxon>Autobranchia</taxon>
        <taxon>Heteroconchia</taxon>
        <taxon>Palaeoheterodonta</taxon>
        <taxon>Unionida</taxon>
        <taxon>Unionoidea</taxon>
        <taxon>Unionidae</taxon>
        <taxon>Ambleminae</taxon>
        <taxon>Lampsilini</taxon>
        <taxon>Potamilus</taxon>
    </lineage>
</organism>
<dbReference type="FunFam" id="3.30.70.1730:FF:000002">
    <property type="entry name" value="60S acidic ribosomal protein P0"/>
    <property type="match status" value="1"/>
</dbReference>
<dbReference type="GO" id="GO:0070180">
    <property type="term" value="F:large ribosomal subunit rRNA binding"/>
    <property type="evidence" value="ECO:0007669"/>
    <property type="project" value="TreeGrafter"/>
</dbReference>
<dbReference type="InterPro" id="IPR030670">
    <property type="entry name" value="uL10_eukaryotes"/>
</dbReference>
<dbReference type="SUPFAM" id="SSF160369">
    <property type="entry name" value="Ribosomal protein L10-like"/>
    <property type="match status" value="1"/>
</dbReference>
<feature type="region of interest" description="Disordered" evidence="7">
    <location>
        <begin position="285"/>
        <end position="319"/>
    </location>
</feature>
<dbReference type="CDD" id="cd05795">
    <property type="entry name" value="Ribosomal_P0_L10e"/>
    <property type="match status" value="1"/>
</dbReference>
<dbReference type="AlphaFoldDB" id="A0AAE0VRZ7"/>
<keyword evidence="3" id="KW-0597">Phosphoprotein</keyword>
<evidence type="ECO:0000256" key="4">
    <source>
        <dbReference type="ARBA" id="ARBA00022980"/>
    </source>
</evidence>
<evidence type="ECO:0000313" key="10">
    <source>
        <dbReference type="Proteomes" id="UP001195483"/>
    </source>
</evidence>
<evidence type="ECO:0000256" key="5">
    <source>
        <dbReference type="ARBA" id="ARBA00023274"/>
    </source>
</evidence>
<reference evidence="9" key="3">
    <citation type="submission" date="2023-05" db="EMBL/GenBank/DDBJ databases">
        <authorList>
            <person name="Smith C.H."/>
        </authorList>
    </citation>
    <scope>NUCLEOTIDE SEQUENCE</scope>
    <source>
        <strain evidence="9">CHS0354</strain>
        <tissue evidence="9">Mantle</tissue>
    </source>
</reference>
<feature type="domain" description="Large ribosomal subunit protein uL10-like insertion" evidence="8">
    <location>
        <begin position="111"/>
        <end position="180"/>
    </location>
</feature>
<evidence type="ECO:0000256" key="6">
    <source>
        <dbReference type="PIRNR" id="PIRNR039087"/>
    </source>
</evidence>
<reference evidence="9" key="2">
    <citation type="journal article" date="2021" name="Genome Biol. Evol.">
        <title>Developing a high-quality reference genome for a parasitic bivalve with doubly uniparental inheritance (Bivalvia: Unionida).</title>
        <authorList>
            <person name="Smith C.H."/>
        </authorList>
    </citation>
    <scope>NUCLEOTIDE SEQUENCE</scope>
    <source>
        <strain evidence="9">CHS0354</strain>
        <tissue evidence="9">Mantle</tissue>
    </source>
</reference>
<gene>
    <name evidence="9" type="ORF">CHS0354_008535</name>
</gene>
<protein>
    <recommendedName>
        <fullName evidence="6">60S acidic ribosomal protein P0</fullName>
    </recommendedName>
</protein>
<evidence type="ECO:0000256" key="2">
    <source>
        <dbReference type="ARBA" id="ARBA00008889"/>
    </source>
</evidence>
<proteinExistence type="inferred from homology"/>
<dbReference type="Pfam" id="PF00428">
    <property type="entry name" value="Ribosomal_60s"/>
    <property type="match status" value="1"/>
</dbReference>